<feature type="domain" description="PKD" evidence="6">
    <location>
        <begin position="878"/>
        <end position="925"/>
    </location>
</feature>
<feature type="domain" description="PKD" evidence="6">
    <location>
        <begin position="2501"/>
        <end position="2544"/>
    </location>
</feature>
<dbReference type="SUPFAM" id="SSF49299">
    <property type="entry name" value="PKD domain"/>
    <property type="match status" value="17"/>
</dbReference>
<dbReference type="InterPro" id="IPR022409">
    <property type="entry name" value="PKD/Chitinase_dom"/>
</dbReference>
<dbReference type="EMBL" id="SLWB01000001">
    <property type="protein sequence ID" value="TCN72984.1"/>
    <property type="molecule type" value="Genomic_DNA"/>
</dbReference>
<feature type="domain" description="PKD" evidence="6">
    <location>
        <begin position="1240"/>
        <end position="1300"/>
    </location>
</feature>
<keyword evidence="2" id="KW-0812">Transmembrane</keyword>
<dbReference type="Pfam" id="PF00801">
    <property type="entry name" value="PKD"/>
    <property type="match status" value="2"/>
</dbReference>
<feature type="domain" description="PKD" evidence="6">
    <location>
        <begin position="2582"/>
        <end position="2619"/>
    </location>
</feature>
<dbReference type="Pfam" id="PF13585">
    <property type="entry name" value="CHU_C"/>
    <property type="match status" value="1"/>
</dbReference>
<feature type="domain" description="PKD" evidence="6">
    <location>
        <begin position="706"/>
        <end position="731"/>
    </location>
</feature>
<dbReference type="RefSeq" id="WP_131837769.1">
    <property type="nucleotide sequence ID" value="NZ_SLWB01000001.1"/>
</dbReference>
<dbReference type="GO" id="GO:0005261">
    <property type="term" value="F:monoatomic cation channel activity"/>
    <property type="evidence" value="ECO:0007669"/>
    <property type="project" value="TreeGrafter"/>
</dbReference>
<evidence type="ECO:0000313" key="8">
    <source>
        <dbReference type="Proteomes" id="UP000294830"/>
    </source>
</evidence>
<evidence type="ECO:0000256" key="1">
    <source>
        <dbReference type="ARBA" id="ARBA00004141"/>
    </source>
</evidence>
<keyword evidence="8" id="KW-1185">Reference proteome</keyword>
<keyword evidence="5" id="KW-0472">Membrane</keyword>
<protein>
    <submittedName>
        <fullName evidence="7">PKD repeat protein</fullName>
    </submittedName>
</protein>
<proteinExistence type="predicted"/>
<evidence type="ECO:0000313" key="7">
    <source>
        <dbReference type="EMBL" id="TCN72984.1"/>
    </source>
</evidence>
<dbReference type="Proteomes" id="UP000294830">
    <property type="component" value="Unassembled WGS sequence"/>
</dbReference>
<dbReference type="SMART" id="SM00089">
    <property type="entry name" value="PKD"/>
    <property type="match status" value="17"/>
</dbReference>
<dbReference type="GO" id="GO:0005886">
    <property type="term" value="C:plasma membrane"/>
    <property type="evidence" value="ECO:0007669"/>
    <property type="project" value="TreeGrafter"/>
</dbReference>
<feature type="domain" description="PKD" evidence="6">
    <location>
        <begin position="1043"/>
        <end position="1125"/>
    </location>
</feature>
<evidence type="ECO:0000259" key="6">
    <source>
        <dbReference type="PROSITE" id="PS50093"/>
    </source>
</evidence>
<feature type="domain" description="PKD" evidence="6">
    <location>
        <begin position="962"/>
        <end position="1039"/>
    </location>
</feature>
<evidence type="ECO:0000256" key="3">
    <source>
        <dbReference type="ARBA" id="ARBA00022737"/>
    </source>
</evidence>
<dbReference type="PROSITE" id="PS50093">
    <property type="entry name" value="PKD"/>
    <property type="match status" value="9"/>
</dbReference>
<comment type="subcellular location">
    <subcellularLocation>
        <location evidence="1">Membrane</location>
        <topology evidence="1">Multi-pass membrane protein</topology>
    </subcellularLocation>
</comment>
<dbReference type="OrthoDB" id="7794186at2"/>
<dbReference type="InterPro" id="IPR013783">
    <property type="entry name" value="Ig-like_fold"/>
</dbReference>
<evidence type="ECO:0000256" key="5">
    <source>
        <dbReference type="ARBA" id="ARBA00023136"/>
    </source>
</evidence>
<dbReference type="PANTHER" id="PTHR46730:SF4">
    <property type="entry name" value="POLYCYSTIC KIDNEY DISEASE PROTEIN 1-LIKE 1"/>
    <property type="match status" value="1"/>
</dbReference>
<organism evidence="7 8">
    <name type="scientific">Acetobacteroides hydrogenigenes</name>
    <dbReference type="NCBI Taxonomy" id="979970"/>
    <lineage>
        <taxon>Bacteria</taxon>
        <taxon>Pseudomonadati</taxon>
        <taxon>Bacteroidota</taxon>
        <taxon>Bacteroidia</taxon>
        <taxon>Bacteroidales</taxon>
        <taxon>Rikenellaceae</taxon>
        <taxon>Acetobacteroides</taxon>
    </lineage>
</organism>
<dbReference type="InterPro" id="IPR035986">
    <property type="entry name" value="PKD_dom_sf"/>
</dbReference>
<dbReference type="CDD" id="cd00146">
    <property type="entry name" value="PKD"/>
    <property type="match status" value="10"/>
</dbReference>
<dbReference type="Gene3D" id="2.60.40.10">
    <property type="entry name" value="Immunoglobulins"/>
    <property type="match status" value="17"/>
</dbReference>
<comment type="caution">
    <text evidence="7">The sequence shown here is derived from an EMBL/GenBank/DDBJ whole genome shotgun (WGS) entry which is preliminary data.</text>
</comment>
<keyword evidence="4" id="KW-1133">Transmembrane helix</keyword>
<reference evidence="7 8" key="1">
    <citation type="submission" date="2019-03" db="EMBL/GenBank/DDBJ databases">
        <title>Genomic Encyclopedia of Archaeal and Bacterial Type Strains, Phase II (KMG-II): from individual species to whole genera.</title>
        <authorList>
            <person name="Goeker M."/>
        </authorList>
    </citation>
    <scope>NUCLEOTIDE SEQUENCE [LARGE SCALE GENOMIC DNA]</scope>
    <source>
        <strain evidence="7 8">RL-C</strain>
    </source>
</reference>
<evidence type="ECO:0000256" key="2">
    <source>
        <dbReference type="ARBA" id="ARBA00022692"/>
    </source>
</evidence>
<feature type="domain" description="PKD" evidence="6">
    <location>
        <begin position="1156"/>
        <end position="1219"/>
    </location>
</feature>
<dbReference type="GO" id="GO:0006816">
    <property type="term" value="P:calcium ion transport"/>
    <property type="evidence" value="ECO:0007669"/>
    <property type="project" value="TreeGrafter"/>
</dbReference>
<dbReference type="InterPro" id="IPR000601">
    <property type="entry name" value="PKD_dom"/>
</dbReference>
<gene>
    <name evidence="7" type="ORF">CLV25_101202</name>
</gene>
<dbReference type="Pfam" id="PF18911">
    <property type="entry name" value="PKD_4"/>
    <property type="match status" value="5"/>
</dbReference>
<evidence type="ECO:0000256" key="4">
    <source>
        <dbReference type="ARBA" id="ARBA00022989"/>
    </source>
</evidence>
<dbReference type="PANTHER" id="PTHR46730">
    <property type="entry name" value="POLYCYSTIN-1"/>
    <property type="match status" value="1"/>
</dbReference>
<sequence length="2736" mass="297317">MKVKAEFNPFRGILLLLLFTVCGLKSFAQTDTEFWFVIPDVTYEHQSPGGEPANFTISTLDMPSRVTISMPANPSFTPIIIDIPANSAYIQSMSPFINTAVIASKSGNPDAENQYKTLPNPTNPTGVNKCGILITATTPISVYYQIANVNNTDLYALKGKNALGTKFYVPFQNLRSNHQFSNTHPAYSSINIVATEDATTVHVEPTQDAYIHGTLVTKGSGKDITLNKGECISIVPKLVGGQPARNGADHLSGTLITSDKNIAITINDDSVHNLGGGNYDIIGDQLVNMTSIGLKYVVLKTQATNGDDHIYVTATENGTTVKFYNNNGNPADFITVTIDAGQQADIATLGDYCIVEADKKVSLLHVGGYGGELGGAILPAIDKCTGSTQVAFYKLSQGGKSFNTNVMVRSNGKDAFYLNGEKINLAAAAGSNWTQLPGTDWWFLQVLNWNTGKFPSLKEGQGNILTNKGDLFHFGVFYGASSGGCNYGFFSDFNELKIDANVAGVEAGETKVCFGAPIQLYAKGGTSYKWTPEDYLSDPTVFNPVANIPVQGVKQYQVEVSGACNMKEIKTINLQILPPVKAGFSVDKIAGCSPLAVSFTNTSLNAAELRWSFGDKIDTVSNKFKSPGLVEKFSHLYVNNTDTAVTYTVQLIVKSESGCGDVIEKKITVYPSVEAKLNRIDPTPTFCSPRSLSFENVSPPTALPASDITYIWDFGDGGSINTAAATVNHAFSVLDKTKQRYNVSLTMMNKFGCKSVATDTIDVYGLVDAYFTLDKNSGCPNPNFNAVLTDGSTGMIASKNWTWDGFTSAASATAPNAFDVATTNRTPDAAAEDVRTIRLDVIGAGGCTDFHEQKVTIHPYVNALFTVGDNMLCDGEILNITNSSSKGSTDFFWEFGDGATSATTTTASVTHLYNNSSYNTIQYDVKLTAKSISGCQSTYVLPTKVSVYSRINPNFVVKDLGGCAPFNATIVNTSQGNPGNKYEWDFETDSNVDLVENSFVSERQHLFTNTTSTPKDYSVTLKVTNEGGCFNTVSRFARVYPQPVAGFTVDKNLGCNPLPVTFTASTNDPNYDYSWSFDDGATATGSSVSNTYNNFDYTADKTFNPVLTVSSIYGCSATITKPVTVHPLLKAAFTVQQLSACAPFDVQITPKSLGATSYLWNFGDGRTATKTTGDSFTISYDNTGATSNTYNISLVATNSGGACQATATAVPVVVDPRVVASGTFAVDDKCTGAVTFNNTSSGATSYTWDFGDGQSAGVATAIAQKHTYENRTALQKTYTATLTAENAKGCKATKTFSVDIVPRIESAFTYDVVEKCTPMKIHIINTSLNGTEFQWDYGHTIGGVAQQEVKTVKDAFDRIIDSEDPSQVKTYTLKLTTLDKSSGCSAVSTKDITVHPRVKPSFTSTIIDKCTGKLSFQNATTGATTYTWNFGDMTSSYTTDKLDAVAHTYLNRSGINATFNAKLTASNSIGCSAEYAQDISIVPLVESSFTMEELEKCTPVKVKLTNTSLNGSEFKWDYGHTIGGIAQQEVRATKDVFEKIIDSESLNQVLTYQVKLTTLDKTSGCFAVSTKDLIVYPKVLPSFSSSVVDKCTGKVSFQNTTTGATTYTWFFGDPSSAYTTDKLDPVSHTYLNRNATNATFNAKLIASNAIGCSAEAVKDISIVPRVESSFTLEELEVCSPMKVKLTNTSLNGQQFTWDYGHTIGGVPQVDVKSDKLAFEKVIDSESANTVLNYPIKLTVLDKNTLCADDSTINLTVHPRLVPSFTSDKVGGCSDLPVVLTNTSTGGNLSFNWDFNDGQSVKTSDISETVAHTFINRNSTTKNYNVVLTATNVKGCKATTSKSIGVYPKVEAAFTFIQPSKCTPFPIDITNSSLNGTEYSWDFGHVVNGNKRDTLTTSKAGFRTYIYNSNTSSAQTYTLTLTARDAVTGCSDIVTKTVDAQPEVKSIFSLSTDKGCNPLTVSFTNSSTGSSAYTWNFGNNTSSASVTPASMVFTNSDTVSIKTYNITLTSKNQDGCTNVSTKRVDVYPKVLADFSLDKVNGCTPLAVKVVNAYPSSAYRYEWSLGSNGTSTSQQIPDLNFINSTTDYTIQTEKLKLKVFYKGDATCFKEVERSVDVYPGTRSDFAMDVTEACNPLVVNFTNETKSYNNSASYKWSFGSLGSSGDVNPKYTFTNLSRTERVTYAVKLKSTSIHGCSDSTTKTVVVRPIPKAQMAINTASGCAPFNVDVQNLSIGSMPTYTFWLDNDRTASVVRNGNSNVQFNIDNLADTPKMTEVWLKAVSDFGCKDSTSQKVYTYPHVTSAFTFTPSDAGCNPLTVNFANSSKNAIYYTWDFDDGVTAHVSSPSHVFQNFQEQDKVYNVKLKVKSEYGCEHVSSKDFTVFSAPIAYFTIDPPLRTYPDASFLFNNQTTPKATNWNYEWTFGDGGKYIGVDPPVYTYKTWGDPANDYKYNVTLKVSNGNCKDEMTQFLYLKPAIPVSIFSSSVGSSCSPLETQFVHQAKYYKSIEWNFGDGTTSTEDSPYHVYKTPGKYHVQLTVKGDGGNSYSYTTLQVYPNPVASFKLAPNEAMLPEARVQFYNTSTEGKDYAWDFGDMVGSSTEKNPTYTYKKLGNYDVRLRVTSENGCTDDTLVKAGVKVVGEGVLKFPNAFIPNSYGANGGVYEMPDYKNEVFHPISEGVVTYKLLIYNRWGEKLFESNDVNIGWDGYYKGKLCEQGVYVYRAMGRFTNGKTFDVRGDVTLLR</sequence>
<accession>A0A4R2EV18</accession>
<name>A0A4R2EV18_9BACT</name>
<keyword evidence="3" id="KW-0677">Repeat</keyword>
<feature type="domain" description="PKD" evidence="6">
    <location>
        <begin position="1760"/>
        <end position="1845"/>
    </location>
</feature>